<organism evidence="2 3">
    <name type="scientific">Cohnella rhizosphaerae</name>
    <dbReference type="NCBI Taxonomy" id="1457232"/>
    <lineage>
        <taxon>Bacteria</taxon>
        <taxon>Bacillati</taxon>
        <taxon>Bacillota</taxon>
        <taxon>Bacilli</taxon>
        <taxon>Bacillales</taxon>
        <taxon>Paenibacillaceae</taxon>
        <taxon>Cohnella</taxon>
    </lineage>
</organism>
<feature type="transmembrane region" description="Helical" evidence="1">
    <location>
        <begin position="213"/>
        <end position="232"/>
    </location>
</feature>
<dbReference type="RefSeq" id="WP_277538553.1">
    <property type="nucleotide sequence ID" value="NZ_JAPDIA010000009.1"/>
</dbReference>
<reference evidence="2" key="1">
    <citation type="submission" date="2022-10" db="EMBL/GenBank/DDBJ databases">
        <title>Comparative genomic analysis of Cohnella hashimotonis sp. nov., isolated from the International Space Station.</title>
        <authorList>
            <person name="Simpson A."/>
            <person name="Venkateswaran K."/>
        </authorList>
    </citation>
    <scope>NUCLEOTIDE SEQUENCE</scope>
    <source>
        <strain evidence="2">DSM 28161</strain>
    </source>
</reference>
<dbReference type="AlphaFoldDB" id="A0A9X4KZ44"/>
<keyword evidence="1" id="KW-0472">Membrane</keyword>
<keyword evidence="1" id="KW-0812">Transmembrane</keyword>
<keyword evidence="1" id="KW-1133">Transmembrane helix</keyword>
<feature type="transmembrane region" description="Helical" evidence="1">
    <location>
        <begin position="184"/>
        <end position="206"/>
    </location>
</feature>
<dbReference type="EMBL" id="JAPDIA010000009">
    <property type="protein sequence ID" value="MDG0813994.1"/>
    <property type="molecule type" value="Genomic_DNA"/>
</dbReference>
<gene>
    <name evidence="2" type="ORF">OMP40_35455</name>
</gene>
<evidence type="ECO:0000313" key="2">
    <source>
        <dbReference type="EMBL" id="MDG0813994.1"/>
    </source>
</evidence>
<feature type="transmembrane region" description="Helical" evidence="1">
    <location>
        <begin position="9"/>
        <end position="29"/>
    </location>
</feature>
<comment type="caution">
    <text evidence="2">The sequence shown here is derived from an EMBL/GenBank/DDBJ whole genome shotgun (WGS) entry which is preliminary data.</text>
</comment>
<protein>
    <submittedName>
        <fullName evidence="2">Uncharacterized protein</fullName>
    </submittedName>
</protein>
<proteinExistence type="predicted"/>
<keyword evidence="3" id="KW-1185">Reference proteome</keyword>
<sequence length="406" mass="44856">MLLSKTKPYIVMLIVLAITIVPLVPFAILDQRVTPSYADVYPVGAQQQLRAYAGDLPNDRLDAAPWRSASDIWQELRGRKTTGYFWYALALPDNRWRDPYLFVQGLLHYEVYLGGSVILERGMREPHERRFVPGSSLGRAQLPLDASADRTLYIRVYKDNEFAGVGGVYIRSYADQLAALFGDYAYLIALGFVSALIGVGALVFFFSRRDRSYLYFALFALYISSLCVGRAFPPPAAVRGHVSVSLLHERDRAAWRHVLSAFLRIRIRSGLSENRTPAMAGHAAFLRRLDRRRLALSRCLSGDKHGVFCAYAAGHRDRAGAFRRPLPPSAKPGSALVPGRLLRARARAGRLFPVGRRHLVGMAGSVDFRAKPVHARLFRAAVLHGDGASGTGAGGVRPGRAARRGA</sequence>
<dbReference type="Proteomes" id="UP001153404">
    <property type="component" value="Unassembled WGS sequence"/>
</dbReference>
<name>A0A9X4KZ44_9BACL</name>
<accession>A0A9X4KZ44</accession>
<evidence type="ECO:0000313" key="3">
    <source>
        <dbReference type="Proteomes" id="UP001153404"/>
    </source>
</evidence>
<evidence type="ECO:0000256" key="1">
    <source>
        <dbReference type="SAM" id="Phobius"/>
    </source>
</evidence>